<sequence>MVMYPFSLHRSASRIRYSIFGLFTPPRRRLAPVRPISETEQRQRQHLRGSRFPQDLGCDIFHFGLHGRALNRQWFQVVGGSGVVTELPLA</sequence>
<proteinExistence type="predicted"/>
<evidence type="ECO:0000313" key="2">
    <source>
        <dbReference type="Proteomes" id="UP000268093"/>
    </source>
</evidence>
<accession>A0A433DJN0</accession>
<dbReference type="AlphaFoldDB" id="A0A433DJN0"/>
<keyword evidence="2" id="KW-1185">Reference proteome</keyword>
<comment type="caution">
    <text evidence="1">The sequence shown here is derived from an EMBL/GenBank/DDBJ whole genome shotgun (WGS) entry which is preliminary data.</text>
</comment>
<organism evidence="1 2">
    <name type="scientific">Jimgerdemannia flammicorona</name>
    <dbReference type="NCBI Taxonomy" id="994334"/>
    <lineage>
        <taxon>Eukaryota</taxon>
        <taxon>Fungi</taxon>
        <taxon>Fungi incertae sedis</taxon>
        <taxon>Mucoromycota</taxon>
        <taxon>Mucoromycotina</taxon>
        <taxon>Endogonomycetes</taxon>
        <taxon>Endogonales</taxon>
        <taxon>Endogonaceae</taxon>
        <taxon>Jimgerdemannia</taxon>
    </lineage>
</organism>
<gene>
    <name evidence="1" type="ORF">BC936DRAFT_149999</name>
</gene>
<dbReference type="Proteomes" id="UP000268093">
    <property type="component" value="Unassembled WGS sequence"/>
</dbReference>
<name>A0A433DJN0_9FUNG</name>
<reference evidence="1 2" key="1">
    <citation type="journal article" date="2018" name="New Phytol.">
        <title>Phylogenomics of Endogonaceae and evolution of mycorrhizas within Mucoromycota.</title>
        <authorList>
            <person name="Chang Y."/>
            <person name="Desiro A."/>
            <person name="Na H."/>
            <person name="Sandor L."/>
            <person name="Lipzen A."/>
            <person name="Clum A."/>
            <person name="Barry K."/>
            <person name="Grigoriev I.V."/>
            <person name="Martin F.M."/>
            <person name="Stajich J.E."/>
            <person name="Smith M.E."/>
            <person name="Bonito G."/>
            <person name="Spatafora J.W."/>
        </authorList>
    </citation>
    <scope>NUCLEOTIDE SEQUENCE [LARGE SCALE GENOMIC DNA]</scope>
    <source>
        <strain evidence="1 2">GMNB39</strain>
    </source>
</reference>
<protein>
    <submittedName>
        <fullName evidence="1">Uncharacterized protein</fullName>
    </submittedName>
</protein>
<evidence type="ECO:0000313" key="1">
    <source>
        <dbReference type="EMBL" id="RUP51070.1"/>
    </source>
</evidence>
<dbReference type="EMBL" id="RBNI01000972">
    <property type="protein sequence ID" value="RUP51070.1"/>
    <property type="molecule type" value="Genomic_DNA"/>
</dbReference>